<dbReference type="Proteomes" id="UP000663855">
    <property type="component" value="Unassembled WGS sequence"/>
</dbReference>
<dbReference type="EMBL" id="CAJNOV010002339">
    <property type="protein sequence ID" value="CAF1100092.1"/>
    <property type="molecule type" value="Genomic_DNA"/>
</dbReference>
<gene>
    <name evidence="1" type="ORF">CJN711_LOCUS7110</name>
</gene>
<dbReference type="PANTHER" id="PTHR46579">
    <property type="entry name" value="F5/8 TYPE C DOMAIN-CONTAINING PROTEIN-RELATED"/>
    <property type="match status" value="1"/>
</dbReference>
<accession>A0A814P102</accession>
<evidence type="ECO:0000313" key="2">
    <source>
        <dbReference type="Proteomes" id="UP000663855"/>
    </source>
</evidence>
<protein>
    <submittedName>
        <fullName evidence="1">Uncharacterized protein</fullName>
    </submittedName>
</protein>
<dbReference type="PANTHER" id="PTHR46579:SF1">
    <property type="entry name" value="F5_8 TYPE C DOMAIN-CONTAINING PROTEIN"/>
    <property type="match status" value="1"/>
</dbReference>
<reference evidence="1" key="1">
    <citation type="submission" date="2021-02" db="EMBL/GenBank/DDBJ databases">
        <authorList>
            <person name="Nowell W R."/>
        </authorList>
    </citation>
    <scope>NUCLEOTIDE SEQUENCE</scope>
</reference>
<comment type="caution">
    <text evidence="1">The sequence shown here is derived from an EMBL/GenBank/DDBJ whole genome shotgun (WGS) entry which is preliminary data.</text>
</comment>
<dbReference type="AlphaFoldDB" id="A0A814P102"/>
<name>A0A814P102_9BILA</name>
<proteinExistence type="predicted"/>
<organism evidence="1 2">
    <name type="scientific">Rotaria magnacalcarata</name>
    <dbReference type="NCBI Taxonomy" id="392030"/>
    <lineage>
        <taxon>Eukaryota</taxon>
        <taxon>Metazoa</taxon>
        <taxon>Spiralia</taxon>
        <taxon>Gnathifera</taxon>
        <taxon>Rotifera</taxon>
        <taxon>Eurotatoria</taxon>
        <taxon>Bdelloidea</taxon>
        <taxon>Philodinida</taxon>
        <taxon>Philodinidae</taxon>
        <taxon>Rotaria</taxon>
    </lineage>
</organism>
<sequence>MSKKLNKRHGIYKNVNLTKILRAQRNARYRANHPSMWINPLLVKQEQLQKTTTARNETQELTTFDLLSMNRNQSTQNDGNDSVNISSMGTNEFIDDDDGDVTMVKYEDDESEIDIDFDEPVGYTYNENDISYSSDESDDAEIDPEIKYNGTKLSSRDIAVMLCLIKRRHKCTNELIIDIIQLLMKIVPDPTIIPTSIYEIRKLLNINARRNKEDKQLSTTVIICQSCETIQVSNKKCSKRECNSQQDYLRKPYTYTWFNIQQQFEEIVTREKKLAFPSNTNTTSPPTSLTDITDGRLYRHFLNNEISDDVTILFTLSLSTDGVQIGLKSTKSLWLITLTINEIDVKNRFLLHNVVIGGINSCLKKPTRRIMSLMIEPIVQQLQRLEQGAICQFDDETLIYKVFLLGSINDKPANSLLQNIPEPNAAFGCSKCEIQGITTLSNPLLATNAKQKRSTTKTNKKETHRIRVFPTSFANTPARLRSSENYKLTMEEIENERLNNPGLTDEQEYQLRKGYLGPCQLDRLAYFDQGQGFLSDTLHTVYGGALRKLLSIFFERKYCTQEKRWTIVKEMAKINERMQQFITPSSTVRLPRNINIYHRFKASEYRSILLLYYKVFENSLPSEYYCHLKQLVFAMHIGENKEISKEKLDGMHLLLQYHVHQFKVLYGNRHVVNTVHSLIHFGETVRDYGPLQGYSTFNYESILGAITSTVNGTKNEEKEIYNNLQILKQSSFFATQSQNSKLYGLMIKLLGKKYQKEETEDGRFKLRKLANTNSEKRIYFDESCLNKTLKKSYNRCTYNNIKYDSYNIGKKDCAILYRDTDNDKLQYAVISKFIQFEDKDDPLLFQVYDLINWHYDYLYIGTTRYDCDNVSIGELNKDPKEIHPSTVIEKVFLYTNADELTFIRLPNLTESS</sequence>
<evidence type="ECO:0000313" key="1">
    <source>
        <dbReference type="EMBL" id="CAF1100092.1"/>
    </source>
</evidence>